<dbReference type="RefSeq" id="WP_264534308.1">
    <property type="nucleotide sequence ID" value="NZ_CP092332.1"/>
</dbReference>
<sequence>MRTIRQYLAIALLFPIGLVAQDRTLKRAEKTFAKESYVSAISIYERLANKGMGSEQLYERLGDANYFNANYVQAEQWYTKRYELKGTFPKEFLYRYAQSLKSAGKAKHAEHIMAQYTKENPTQLRAKNQLQQLAQQSIKKGSDVFTIENITTNTKYSDYSSTIKGDTLLYASARPRTMANQIYQRTGQPYTNLYYTVQQADGSYSKAELYSKNTFSIFHEASPVFTKDGNTMYYTQNEVKQTNERRAVNGLYKIYKSVKEKGKWVNKGVQDIFAKDSARVAHPALSADGKTLYFASDARGTFGQSDLFKVSINEDGSYTAPENLGNTINTEGRESYPFVTRDNILLFASDGHPGQGGFDIFALDLNQKGALPVHLNAPLNSAFDDFGLNWDRATNRGVFTSNRPGGQGDDDLYTFINVQPFFEFDYNARIIGKVLDKNTNLPLANTTIILYDSTGKELGKTTTNETGDFVFERVLSNATYTTRASKETYSTNETRPSLALYERETSTTIVLDQDQYKLEQGLDLAKALSLRHIYFDLDKSNIRKDARVELEKIVEVLQANPTIKIEIGSHTDSRQSKGYNQALSQRRAQSTLNYLVQRGINKNRLTAKGYGETQLTNQCSDGVKCSEAEHQLNRRSTFVIVKE</sequence>
<dbReference type="Pfam" id="PF07676">
    <property type="entry name" value="PD40"/>
    <property type="match status" value="3"/>
</dbReference>
<dbReference type="SUPFAM" id="SSF103088">
    <property type="entry name" value="OmpA-like"/>
    <property type="match status" value="1"/>
</dbReference>
<dbReference type="InterPro" id="IPR006664">
    <property type="entry name" value="OMP_bac"/>
</dbReference>
<evidence type="ECO:0000256" key="2">
    <source>
        <dbReference type="ARBA" id="ARBA00023136"/>
    </source>
</evidence>
<feature type="domain" description="OmpA-like" evidence="5">
    <location>
        <begin position="522"/>
        <end position="643"/>
    </location>
</feature>
<dbReference type="SUPFAM" id="SSF48452">
    <property type="entry name" value="TPR-like"/>
    <property type="match status" value="1"/>
</dbReference>
<reference evidence="6 7" key="2">
    <citation type="submission" date="2023-06" db="EMBL/GenBank/DDBJ databases">
        <title>Complete Genome Sequence of Flavobacterium keumense K3R-10.</title>
        <authorList>
            <person name="Jeong H."/>
            <person name="Jhang S.Y."/>
            <person name="Kim J.N."/>
        </authorList>
    </citation>
    <scope>NUCLEOTIDE SEQUENCE [LARGE SCALE GENOMIC DNA]</scope>
    <source>
        <strain evidence="6 7">K3R-10</strain>
    </source>
</reference>
<evidence type="ECO:0000256" key="4">
    <source>
        <dbReference type="PROSITE-ProRule" id="PRU00473"/>
    </source>
</evidence>
<dbReference type="InterPro" id="IPR011659">
    <property type="entry name" value="WD40"/>
</dbReference>
<organism evidence="6 7">
    <name type="scientific">Flavobacterium keumense</name>
    <dbReference type="NCBI Taxonomy" id="1306518"/>
    <lineage>
        <taxon>Bacteria</taxon>
        <taxon>Pseudomonadati</taxon>
        <taxon>Bacteroidota</taxon>
        <taxon>Flavobacteriia</taxon>
        <taxon>Flavobacteriales</taxon>
        <taxon>Flavobacteriaceae</taxon>
        <taxon>Flavobacterium</taxon>
    </lineage>
</organism>
<protein>
    <submittedName>
        <fullName evidence="6">OmpA family protein</fullName>
    </submittedName>
</protein>
<dbReference type="Gene3D" id="2.120.10.30">
    <property type="entry name" value="TolB, C-terminal domain"/>
    <property type="match status" value="1"/>
</dbReference>
<comment type="subcellular location">
    <subcellularLocation>
        <location evidence="1">Cell outer membrane</location>
    </subcellularLocation>
</comment>
<evidence type="ECO:0000256" key="1">
    <source>
        <dbReference type="ARBA" id="ARBA00004442"/>
    </source>
</evidence>
<dbReference type="PRINTS" id="PR01021">
    <property type="entry name" value="OMPADOMAIN"/>
</dbReference>
<evidence type="ECO:0000256" key="3">
    <source>
        <dbReference type="ARBA" id="ARBA00023237"/>
    </source>
</evidence>
<keyword evidence="3" id="KW-0998">Cell outer membrane</keyword>
<dbReference type="Gene3D" id="1.25.40.10">
    <property type="entry name" value="Tetratricopeptide repeat domain"/>
    <property type="match status" value="1"/>
</dbReference>
<proteinExistence type="predicted"/>
<dbReference type="InterPro" id="IPR050330">
    <property type="entry name" value="Bact_OuterMem_StrucFunc"/>
</dbReference>
<dbReference type="PROSITE" id="PS51123">
    <property type="entry name" value="OMPA_2"/>
    <property type="match status" value="1"/>
</dbReference>
<dbReference type="Proteomes" id="UP001232117">
    <property type="component" value="Chromosome"/>
</dbReference>
<dbReference type="PANTHER" id="PTHR30329:SF21">
    <property type="entry name" value="LIPOPROTEIN YIAD-RELATED"/>
    <property type="match status" value="1"/>
</dbReference>
<dbReference type="Gene3D" id="3.30.1330.60">
    <property type="entry name" value="OmpA-like domain"/>
    <property type="match status" value="1"/>
</dbReference>
<evidence type="ECO:0000313" key="6">
    <source>
        <dbReference type="EMBL" id="WGK95078.1"/>
    </source>
</evidence>
<dbReference type="Gene3D" id="2.60.40.1120">
    <property type="entry name" value="Carboxypeptidase-like, regulatory domain"/>
    <property type="match status" value="1"/>
</dbReference>
<dbReference type="SUPFAM" id="SSF82171">
    <property type="entry name" value="DPP6 N-terminal domain-like"/>
    <property type="match status" value="1"/>
</dbReference>
<name>A0ABY8N603_9FLAO</name>
<dbReference type="Pfam" id="PF13620">
    <property type="entry name" value="CarboxypepD_reg"/>
    <property type="match status" value="1"/>
</dbReference>
<dbReference type="SUPFAM" id="SSF49478">
    <property type="entry name" value="Cna protein B-type domain"/>
    <property type="match status" value="1"/>
</dbReference>
<reference evidence="6 7" key="1">
    <citation type="submission" date="2022-02" db="EMBL/GenBank/DDBJ databases">
        <authorList>
            <person name="Cha I.-T."/>
            <person name="Lee K.-E."/>
            <person name="Park S.-J."/>
        </authorList>
    </citation>
    <scope>NUCLEOTIDE SEQUENCE [LARGE SCALE GENOMIC DNA]</scope>
    <source>
        <strain evidence="6 7">K3R-10</strain>
    </source>
</reference>
<accession>A0ABY8N603</accession>
<evidence type="ECO:0000313" key="7">
    <source>
        <dbReference type="Proteomes" id="UP001232117"/>
    </source>
</evidence>
<keyword evidence="2 4" id="KW-0472">Membrane</keyword>
<dbReference type="InterPro" id="IPR006665">
    <property type="entry name" value="OmpA-like"/>
</dbReference>
<evidence type="ECO:0000259" key="5">
    <source>
        <dbReference type="PROSITE" id="PS51123"/>
    </source>
</evidence>
<dbReference type="EMBL" id="CP092332">
    <property type="protein sequence ID" value="WGK95078.1"/>
    <property type="molecule type" value="Genomic_DNA"/>
</dbReference>
<dbReference type="Pfam" id="PF00691">
    <property type="entry name" value="OmpA"/>
    <property type="match status" value="1"/>
</dbReference>
<keyword evidence="7" id="KW-1185">Reference proteome</keyword>
<gene>
    <name evidence="6" type="ORF">MG292_02295</name>
</gene>
<dbReference type="InterPro" id="IPR011042">
    <property type="entry name" value="6-blade_b-propeller_TolB-like"/>
</dbReference>
<dbReference type="InterPro" id="IPR011990">
    <property type="entry name" value="TPR-like_helical_dom_sf"/>
</dbReference>
<dbReference type="PANTHER" id="PTHR30329">
    <property type="entry name" value="STATOR ELEMENT OF FLAGELLAR MOTOR COMPLEX"/>
    <property type="match status" value="1"/>
</dbReference>
<dbReference type="InterPro" id="IPR036737">
    <property type="entry name" value="OmpA-like_sf"/>
</dbReference>
<dbReference type="CDD" id="cd07185">
    <property type="entry name" value="OmpA_C-like"/>
    <property type="match status" value="1"/>
</dbReference>